<dbReference type="EMBL" id="SDHW01000006">
    <property type="protein sequence ID" value="RXK58488.1"/>
    <property type="molecule type" value="Genomic_DNA"/>
</dbReference>
<dbReference type="Proteomes" id="UP000290204">
    <property type="component" value="Unassembled WGS sequence"/>
</dbReference>
<dbReference type="SUPFAM" id="SSF55729">
    <property type="entry name" value="Acyl-CoA N-acyltransferases (Nat)"/>
    <property type="match status" value="1"/>
</dbReference>
<keyword evidence="2" id="KW-1185">Reference proteome</keyword>
<evidence type="ECO:0000313" key="2">
    <source>
        <dbReference type="Proteomes" id="UP000290204"/>
    </source>
</evidence>
<dbReference type="OrthoDB" id="9806005at2"/>
<comment type="caution">
    <text evidence="1">The sequence shown here is derived from an EMBL/GenBank/DDBJ whole genome shotgun (WGS) entry which is preliminary data.</text>
</comment>
<dbReference type="InterPro" id="IPR016181">
    <property type="entry name" value="Acyl_CoA_acyltransferase"/>
</dbReference>
<proteinExistence type="predicted"/>
<sequence length="386" mass="45396">MHLVEVNDKQSAKEFLQVAVALYKDDANWIRPLDKDIEQVFDEKKNKAFLNGVAIRWILKNDEGLLIGRIAAFVNSRYKSKGDDVPVGGVGFFECINDQSAANYLFDTAKQWLQSKGMEAMDGPINFGERDRWWGLQVEGFQQPLYCMNYNLPYYQQLFENYGFQLFFNQYCYSLKVKDKLSEKFYQRHDHLSKDPDYKAVHIKVNQLEKFAKDFCTVYNKAWAGHAGLKQMEEKTAIAMFNAMKPVMDERICWFTYYKDEPVAIWLNLPDLNQWFMELNGRFDSWSKLKFLWVKATKRNKKFTGIIFGIVPEHQHKGVDAFMIIEAAKVIQAPMLYDDYEMQWIGDFNPRMMNVAASLGTHVSRRLITYRLLFDKTKEFKRHPVL</sequence>
<reference evidence="1 2" key="1">
    <citation type="submission" date="2019-01" db="EMBL/GenBank/DDBJ databases">
        <title>Lacibacter sp. strain TTM-7.</title>
        <authorList>
            <person name="Chen W.-M."/>
        </authorList>
    </citation>
    <scope>NUCLEOTIDE SEQUENCE [LARGE SCALE GENOMIC DNA]</scope>
    <source>
        <strain evidence="1 2">TTM-7</strain>
    </source>
</reference>
<dbReference type="InterPro" id="IPR039968">
    <property type="entry name" value="BcerS-like"/>
</dbReference>
<evidence type="ECO:0008006" key="3">
    <source>
        <dbReference type="Google" id="ProtNLM"/>
    </source>
</evidence>
<dbReference type="PANTHER" id="PTHR41368:SF1">
    <property type="entry name" value="PROTEIN YGHO"/>
    <property type="match status" value="1"/>
</dbReference>
<gene>
    <name evidence="1" type="ORF">ESA94_17785</name>
</gene>
<accession>A0A4Q1CF12</accession>
<evidence type="ECO:0000313" key="1">
    <source>
        <dbReference type="EMBL" id="RXK58488.1"/>
    </source>
</evidence>
<dbReference type="RefSeq" id="WP_129132289.1">
    <property type="nucleotide sequence ID" value="NZ_SDHW01000006.1"/>
</dbReference>
<name>A0A4Q1CF12_9BACT</name>
<organism evidence="1 2">
    <name type="scientific">Lacibacter luteus</name>
    <dbReference type="NCBI Taxonomy" id="2508719"/>
    <lineage>
        <taxon>Bacteria</taxon>
        <taxon>Pseudomonadati</taxon>
        <taxon>Bacteroidota</taxon>
        <taxon>Chitinophagia</taxon>
        <taxon>Chitinophagales</taxon>
        <taxon>Chitinophagaceae</taxon>
        <taxon>Lacibacter</taxon>
    </lineage>
</organism>
<dbReference type="AlphaFoldDB" id="A0A4Q1CF12"/>
<dbReference type="PANTHER" id="PTHR41368">
    <property type="entry name" value="PROTEIN YGHO"/>
    <property type="match status" value="1"/>
</dbReference>
<protein>
    <recommendedName>
        <fullName evidence="3">GNAT family N-acetyltransferase</fullName>
    </recommendedName>
</protein>